<organism evidence="1">
    <name type="scientific">uncultured gamma proteobacterium HF0770_11A05</name>
    <dbReference type="NCBI Taxonomy" id="723577"/>
    <lineage>
        <taxon>Bacteria</taxon>
        <taxon>Pseudomonadati</taxon>
        <taxon>Pseudomonadota</taxon>
        <taxon>Gammaproteobacteria</taxon>
        <taxon>environmental samples</taxon>
    </lineage>
</organism>
<protein>
    <submittedName>
        <fullName evidence="1">Uncharacterized protein</fullName>
    </submittedName>
</protein>
<name>E7C6T1_9GAMM</name>
<proteinExistence type="predicted"/>
<evidence type="ECO:0000313" key="1">
    <source>
        <dbReference type="EMBL" id="ADI23155.1"/>
    </source>
</evidence>
<dbReference type="EMBL" id="GU568007">
    <property type="protein sequence ID" value="ADI23155.1"/>
    <property type="molecule type" value="Genomic_DNA"/>
</dbReference>
<dbReference type="AlphaFoldDB" id="E7C6T1"/>
<reference evidence="1" key="1">
    <citation type="submission" date="2010-01" db="EMBL/GenBank/DDBJ databases">
        <title>Genome fragments of uncultured bacteria from the North Pacific subtropical Gyre.</title>
        <authorList>
            <person name="Pham V.D."/>
            <person name="Delong E.F."/>
        </authorList>
    </citation>
    <scope>NUCLEOTIDE SEQUENCE</scope>
</reference>
<sequence length="78" mass="8489">MLPAQFLVRAGADLFLDLEAHGLQVEAHFLEDIDGDALAKVDQAQQQVLGAHEAVVEAVGLLPRQRQHLLGARCEVVH</sequence>
<accession>E7C6T1</accession>